<keyword evidence="1" id="KW-0812">Transmembrane</keyword>
<comment type="caution">
    <text evidence="2">The sequence shown here is derived from an EMBL/GenBank/DDBJ whole genome shotgun (WGS) entry which is preliminary data.</text>
</comment>
<feature type="transmembrane region" description="Helical" evidence="1">
    <location>
        <begin position="254"/>
        <end position="273"/>
    </location>
</feature>
<keyword evidence="3" id="KW-1185">Reference proteome</keyword>
<feature type="transmembrane region" description="Helical" evidence="1">
    <location>
        <begin position="225"/>
        <end position="242"/>
    </location>
</feature>
<feature type="transmembrane region" description="Helical" evidence="1">
    <location>
        <begin position="119"/>
        <end position="141"/>
    </location>
</feature>
<evidence type="ECO:0000313" key="2">
    <source>
        <dbReference type="EMBL" id="CAH1190040.1"/>
    </source>
</evidence>
<feature type="transmembrane region" description="Helical" evidence="1">
    <location>
        <begin position="312"/>
        <end position="330"/>
    </location>
</feature>
<evidence type="ECO:0000313" key="3">
    <source>
        <dbReference type="Proteomes" id="UP000838686"/>
    </source>
</evidence>
<reference evidence="2" key="1">
    <citation type="submission" date="2022-01" db="EMBL/GenBank/DDBJ databases">
        <authorList>
            <person name="Criscuolo A."/>
        </authorList>
    </citation>
    <scope>NUCLEOTIDE SEQUENCE</scope>
    <source>
        <strain evidence="2">CIP111893</strain>
    </source>
</reference>
<dbReference type="EMBL" id="CAKMMF010000001">
    <property type="protein sequence ID" value="CAH1190040.1"/>
    <property type="molecule type" value="Genomic_DNA"/>
</dbReference>
<feature type="transmembrane region" description="Helical" evidence="1">
    <location>
        <begin position="180"/>
        <end position="205"/>
    </location>
</feature>
<name>A0ABN8FPS1_9BACL</name>
<dbReference type="RefSeq" id="WP_236338297.1">
    <property type="nucleotide sequence ID" value="NZ_CAKMMF010000001.1"/>
</dbReference>
<gene>
    <name evidence="2" type="ORF">PAECIP111893_00124</name>
</gene>
<keyword evidence="1" id="KW-1133">Transmembrane helix</keyword>
<accession>A0ABN8FPS1</accession>
<protein>
    <submittedName>
        <fullName evidence="2">Uncharacterized protein</fullName>
    </submittedName>
</protein>
<evidence type="ECO:0000256" key="1">
    <source>
        <dbReference type="SAM" id="Phobius"/>
    </source>
</evidence>
<keyword evidence="1" id="KW-0472">Membrane</keyword>
<organism evidence="2 3">
    <name type="scientific">Paenibacillus plantiphilus</name>
    <dbReference type="NCBI Taxonomy" id="2905650"/>
    <lineage>
        <taxon>Bacteria</taxon>
        <taxon>Bacillati</taxon>
        <taxon>Bacillota</taxon>
        <taxon>Bacilli</taxon>
        <taxon>Bacillales</taxon>
        <taxon>Paenibacillaceae</taxon>
        <taxon>Paenibacillus</taxon>
    </lineage>
</organism>
<dbReference type="Proteomes" id="UP000838686">
    <property type="component" value="Unassembled WGS sequence"/>
</dbReference>
<proteinExistence type="predicted"/>
<sequence length="339" mass="37998">MEIVKRYIYAVTHKLPEKQRADIEQELQGLIEDMLEHRTQGGEICERDVEEVLLELGAPHELAAKYKGNRKYLISPELFDLYWVVLKIVILSIVIGLSVVAVIEFLLEPVRGGPFIGEFVVSLITSCVQGFAWVTIAFGIVEYNGVKASGIELDKKKEWKPSQLPAIPNPQTQIKRSEPIASIIFTLIITILFTASIQFFGIINFNDEGSTVVAPFFNEEAIRTYFPLLWGLIALSILKDGLKLVAGRWTARLAAFNLLFNIASLVILIIVFSDSAVWNPEFLNDLVASGIVSSGSEGFQTVSNIWNNTTDSMIYIIAAITIIDTIWIVWKMYRIRGSK</sequence>
<feature type="transmembrane region" description="Helical" evidence="1">
    <location>
        <begin position="81"/>
        <end position="107"/>
    </location>
</feature>